<accession>A0A0A9GQD4</accession>
<organism evidence="1">
    <name type="scientific">Arundo donax</name>
    <name type="common">Giant reed</name>
    <name type="synonym">Donax arundinaceus</name>
    <dbReference type="NCBI Taxonomy" id="35708"/>
    <lineage>
        <taxon>Eukaryota</taxon>
        <taxon>Viridiplantae</taxon>
        <taxon>Streptophyta</taxon>
        <taxon>Embryophyta</taxon>
        <taxon>Tracheophyta</taxon>
        <taxon>Spermatophyta</taxon>
        <taxon>Magnoliopsida</taxon>
        <taxon>Liliopsida</taxon>
        <taxon>Poales</taxon>
        <taxon>Poaceae</taxon>
        <taxon>PACMAD clade</taxon>
        <taxon>Arundinoideae</taxon>
        <taxon>Arundineae</taxon>
        <taxon>Arundo</taxon>
    </lineage>
</organism>
<dbReference type="AlphaFoldDB" id="A0A0A9GQD4"/>
<evidence type="ECO:0000313" key="1">
    <source>
        <dbReference type="EMBL" id="JAE25589.1"/>
    </source>
</evidence>
<dbReference type="EMBL" id="GBRH01172307">
    <property type="protein sequence ID" value="JAE25589.1"/>
    <property type="molecule type" value="Transcribed_RNA"/>
</dbReference>
<protein>
    <submittedName>
        <fullName evidence="1">Uncharacterized protein</fullName>
    </submittedName>
</protein>
<name>A0A0A9GQD4_ARUDO</name>
<reference evidence="1" key="1">
    <citation type="submission" date="2014-09" db="EMBL/GenBank/DDBJ databases">
        <authorList>
            <person name="Magalhaes I.L.F."/>
            <person name="Oliveira U."/>
            <person name="Santos F.R."/>
            <person name="Vidigal T.H.D.A."/>
            <person name="Brescovit A.D."/>
            <person name="Santos A.J."/>
        </authorList>
    </citation>
    <scope>NUCLEOTIDE SEQUENCE</scope>
    <source>
        <tissue evidence="1">Shoot tissue taken approximately 20 cm above the soil surface</tissue>
    </source>
</reference>
<reference evidence="1" key="2">
    <citation type="journal article" date="2015" name="Data Brief">
        <title>Shoot transcriptome of the giant reed, Arundo donax.</title>
        <authorList>
            <person name="Barrero R.A."/>
            <person name="Guerrero F.D."/>
            <person name="Moolhuijzen P."/>
            <person name="Goolsby J.A."/>
            <person name="Tidwell J."/>
            <person name="Bellgard S.E."/>
            <person name="Bellgard M.I."/>
        </authorList>
    </citation>
    <scope>NUCLEOTIDE SEQUENCE</scope>
    <source>
        <tissue evidence="1">Shoot tissue taken approximately 20 cm above the soil surface</tissue>
    </source>
</reference>
<proteinExistence type="predicted"/>
<sequence>MRLVGGIATTRTWASKRNSMQRSWRWRRLCRRRRR</sequence>